<feature type="transmembrane region" description="Helical" evidence="1">
    <location>
        <begin position="243"/>
        <end position="264"/>
    </location>
</feature>
<dbReference type="AlphaFoldDB" id="A0A6S7A668"/>
<evidence type="ECO:0000313" key="2">
    <source>
        <dbReference type="EMBL" id="CAB3656386.1"/>
    </source>
</evidence>
<evidence type="ECO:0000313" key="3">
    <source>
        <dbReference type="Proteomes" id="UP000494111"/>
    </source>
</evidence>
<keyword evidence="1" id="KW-0812">Transmembrane</keyword>
<reference evidence="2 3" key="1">
    <citation type="submission" date="2020-04" db="EMBL/GenBank/DDBJ databases">
        <authorList>
            <person name="De Canck E."/>
        </authorList>
    </citation>
    <scope>NUCLEOTIDE SEQUENCE [LARGE SCALE GENOMIC DNA]</scope>
    <source>
        <strain evidence="2 3">LMG 3458</strain>
    </source>
</reference>
<keyword evidence="1" id="KW-0472">Membrane</keyword>
<name>A0A6S7A668_9BURK</name>
<protein>
    <submittedName>
        <fullName evidence="2">Uncharacterized protein</fullName>
    </submittedName>
</protein>
<sequence length="356" mass="38203">MFVPDFLPLTGNPPDPMTALPDRSLSLPWRLATAAACLNLAYAILLQAYIVLASPFAERMREIYERPGMLAPTVAQMFAGAVLGGLVAWCTAQRWLARQGAGGVDRPGKMVAVLLAVLLVYNVLHSAALTLLQQGMFWLITTYREWLDENLGFYRDITRALVMGVPLKLVGILLGGLGSWLAVRVAAWSVTPAVGAGARPYLARHAAWIAGATLLLWQVHVSLALGAFLQMQTLSADLIQYAFGYWVLPVVVMAAAVLACRKAVPQALGAAGVGRAVAHGSFAFWMAQVLGVGLSILALRAMSWSQLARASSSNSAAVFSLAVYIALLVLGCVIGARLFYRRRNAERDTLIDAGRV</sequence>
<feature type="transmembrane region" description="Helical" evidence="1">
    <location>
        <begin position="318"/>
        <end position="340"/>
    </location>
</feature>
<proteinExistence type="predicted"/>
<feature type="transmembrane region" description="Helical" evidence="1">
    <location>
        <begin position="206"/>
        <end position="231"/>
    </location>
</feature>
<keyword evidence="1" id="KW-1133">Transmembrane helix</keyword>
<dbReference type="Proteomes" id="UP000494111">
    <property type="component" value="Unassembled WGS sequence"/>
</dbReference>
<evidence type="ECO:0000256" key="1">
    <source>
        <dbReference type="SAM" id="Phobius"/>
    </source>
</evidence>
<dbReference type="EMBL" id="CADIJO010000001">
    <property type="protein sequence ID" value="CAB3656386.1"/>
    <property type="molecule type" value="Genomic_DNA"/>
</dbReference>
<gene>
    <name evidence="2" type="ORF">LMG3458_00342</name>
</gene>
<feature type="transmembrane region" description="Helical" evidence="1">
    <location>
        <begin position="160"/>
        <end position="185"/>
    </location>
</feature>
<feature type="transmembrane region" description="Helical" evidence="1">
    <location>
        <begin position="70"/>
        <end position="90"/>
    </location>
</feature>
<feature type="transmembrane region" description="Helical" evidence="1">
    <location>
        <begin position="31"/>
        <end position="50"/>
    </location>
</feature>
<feature type="transmembrane region" description="Helical" evidence="1">
    <location>
        <begin position="111"/>
        <end position="140"/>
    </location>
</feature>
<feature type="transmembrane region" description="Helical" evidence="1">
    <location>
        <begin position="276"/>
        <end position="298"/>
    </location>
</feature>
<organism evidence="2 3">
    <name type="scientific">Achromobacter deleyi</name>
    <dbReference type="NCBI Taxonomy" id="1353891"/>
    <lineage>
        <taxon>Bacteria</taxon>
        <taxon>Pseudomonadati</taxon>
        <taxon>Pseudomonadota</taxon>
        <taxon>Betaproteobacteria</taxon>
        <taxon>Burkholderiales</taxon>
        <taxon>Alcaligenaceae</taxon>
        <taxon>Achromobacter</taxon>
    </lineage>
</organism>
<accession>A0A6S7A668</accession>